<evidence type="ECO:0000256" key="1">
    <source>
        <dbReference type="SAM" id="Phobius"/>
    </source>
</evidence>
<keyword evidence="1" id="KW-1133">Transmembrane helix</keyword>
<feature type="transmembrane region" description="Helical" evidence="1">
    <location>
        <begin position="247"/>
        <end position="268"/>
    </location>
</feature>
<dbReference type="EMBL" id="JARAOO010000014">
    <property type="protein sequence ID" value="KAJ7943623.1"/>
    <property type="molecule type" value="Genomic_DNA"/>
</dbReference>
<feature type="transmembrane region" description="Helical" evidence="1">
    <location>
        <begin position="274"/>
        <end position="299"/>
    </location>
</feature>
<dbReference type="PANTHER" id="PTHR36714:SF7">
    <property type="entry name" value="TRANSMEMBRANE PROTEIN"/>
    <property type="match status" value="1"/>
</dbReference>
<organism evidence="2 3">
    <name type="scientific">Quillaja saponaria</name>
    <name type="common">Soap bark tree</name>
    <dbReference type="NCBI Taxonomy" id="32244"/>
    <lineage>
        <taxon>Eukaryota</taxon>
        <taxon>Viridiplantae</taxon>
        <taxon>Streptophyta</taxon>
        <taxon>Embryophyta</taxon>
        <taxon>Tracheophyta</taxon>
        <taxon>Spermatophyta</taxon>
        <taxon>Magnoliopsida</taxon>
        <taxon>eudicotyledons</taxon>
        <taxon>Gunneridae</taxon>
        <taxon>Pentapetalae</taxon>
        <taxon>rosids</taxon>
        <taxon>fabids</taxon>
        <taxon>Fabales</taxon>
        <taxon>Quillajaceae</taxon>
        <taxon>Quillaja</taxon>
    </lineage>
</organism>
<gene>
    <name evidence="2" type="ORF">O6P43_033145</name>
</gene>
<feature type="transmembrane region" description="Helical" evidence="1">
    <location>
        <begin position="105"/>
        <end position="126"/>
    </location>
</feature>
<accession>A0AAD7KPF5</accession>
<evidence type="ECO:0000313" key="2">
    <source>
        <dbReference type="EMBL" id="KAJ7943623.1"/>
    </source>
</evidence>
<feature type="transmembrane region" description="Helical" evidence="1">
    <location>
        <begin position="36"/>
        <end position="56"/>
    </location>
</feature>
<keyword evidence="1" id="KW-0472">Membrane</keyword>
<dbReference type="PANTHER" id="PTHR36714">
    <property type="entry name" value="T23E23.1"/>
    <property type="match status" value="1"/>
</dbReference>
<dbReference type="AlphaFoldDB" id="A0AAD7KPF5"/>
<evidence type="ECO:0000313" key="3">
    <source>
        <dbReference type="Proteomes" id="UP001163823"/>
    </source>
</evidence>
<comment type="caution">
    <text evidence="2">The sequence shown here is derived from an EMBL/GenBank/DDBJ whole genome shotgun (WGS) entry which is preliminary data.</text>
</comment>
<name>A0AAD7KPF5_QUISA</name>
<protein>
    <submittedName>
        <fullName evidence="2">Transmembrane protein</fullName>
    </submittedName>
</protein>
<proteinExistence type="predicted"/>
<dbReference type="KEGG" id="qsa:O6P43_033145"/>
<dbReference type="Proteomes" id="UP001163823">
    <property type="component" value="Chromosome 14"/>
</dbReference>
<keyword evidence="1 2" id="KW-0812">Transmembrane</keyword>
<keyword evidence="3" id="KW-1185">Reference proteome</keyword>
<sequence length="317" mass="36645">MKSKGMDIENKHVMQKQKLEVIDILKEAVQIYFRNINFIIFTFLISLPLLCFLIYFETYLQGTLAEFIEILYQLPVKPAYRLFIPENITQRLSKDFSLKLIRLGFLYLAPLHVIELGTVIVSVNLASKVRSEERKLTLKEMFRNPFDIFKFKGTFITSIYVILLPSCTLLVLIWIVISYCMILWDSSFYILFRVICGVGLGQLLKVYLVGTAVWNMSILISILEGVHGFKALALAEHFSRGSQQQGFLLMFIFLVWGVCLRLPCLYVGCYKEGYGIVLQTGLFCIGNLLKWVVCMVYFYGCRRNHQLLENKIEEGIS</sequence>
<feature type="transmembrane region" description="Helical" evidence="1">
    <location>
        <begin position="159"/>
        <end position="184"/>
    </location>
</feature>
<reference evidence="2" key="1">
    <citation type="journal article" date="2023" name="Science">
        <title>Elucidation of the pathway for biosynthesis of saponin adjuvants from the soapbark tree.</title>
        <authorList>
            <person name="Reed J."/>
            <person name="Orme A."/>
            <person name="El-Demerdash A."/>
            <person name="Owen C."/>
            <person name="Martin L.B.B."/>
            <person name="Misra R.C."/>
            <person name="Kikuchi S."/>
            <person name="Rejzek M."/>
            <person name="Martin A.C."/>
            <person name="Harkess A."/>
            <person name="Leebens-Mack J."/>
            <person name="Louveau T."/>
            <person name="Stephenson M.J."/>
            <person name="Osbourn A."/>
        </authorList>
    </citation>
    <scope>NUCLEOTIDE SEQUENCE</scope>
    <source>
        <strain evidence="2">S10</strain>
    </source>
</reference>